<keyword evidence="2" id="KW-1133">Transmembrane helix</keyword>
<dbReference type="RefSeq" id="WP_084016552.1">
    <property type="nucleotide sequence ID" value="NZ_FWXS01000002.1"/>
</dbReference>
<dbReference type="STRING" id="1434700.SAMN06296427_102408"/>
<reference evidence="3 4" key="1">
    <citation type="submission" date="2017-04" db="EMBL/GenBank/DDBJ databases">
        <authorList>
            <person name="Afonso C.L."/>
            <person name="Miller P.J."/>
            <person name="Scott M.A."/>
            <person name="Spackman E."/>
            <person name="Goraichik I."/>
            <person name="Dimitrov K.M."/>
            <person name="Suarez D.L."/>
            <person name="Swayne D.E."/>
        </authorList>
    </citation>
    <scope>NUCLEOTIDE SEQUENCE [LARGE SCALE GENOMIC DNA]</scope>
    <source>
        <strain evidence="3 4">CGMCC 1.12708</strain>
    </source>
</reference>
<proteinExistence type="predicted"/>
<dbReference type="Proteomes" id="UP000192393">
    <property type="component" value="Unassembled WGS sequence"/>
</dbReference>
<keyword evidence="2" id="KW-0812">Transmembrane</keyword>
<evidence type="ECO:0000256" key="2">
    <source>
        <dbReference type="SAM" id="Phobius"/>
    </source>
</evidence>
<protein>
    <recommendedName>
        <fullName evidence="5">Lipoprotein</fullName>
    </recommendedName>
</protein>
<accession>A0A1W1ZDC7</accession>
<feature type="compositionally biased region" description="Basic and acidic residues" evidence="1">
    <location>
        <begin position="74"/>
        <end position="92"/>
    </location>
</feature>
<feature type="region of interest" description="Disordered" evidence="1">
    <location>
        <begin position="36"/>
        <end position="118"/>
    </location>
</feature>
<dbReference type="PROSITE" id="PS51257">
    <property type="entry name" value="PROKAR_LIPOPROTEIN"/>
    <property type="match status" value="1"/>
</dbReference>
<feature type="transmembrane region" description="Helical" evidence="2">
    <location>
        <begin position="192"/>
        <end position="212"/>
    </location>
</feature>
<dbReference type="AlphaFoldDB" id="A0A1W1ZDC7"/>
<dbReference type="OrthoDB" id="1447313at2"/>
<evidence type="ECO:0000313" key="4">
    <source>
        <dbReference type="Proteomes" id="UP000192393"/>
    </source>
</evidence>
<keyword evidence="4" id="KW-1185">Reference proteome</keyword>
<name>A0A1W1ZDC7_9FLAO</name>
<evidence type="ECO:0000256" key="1">
    <source>
        <dbReference type="SAM" id="MobiDB-lite"/>
    </source>
</evidence>
<evidence type="ECO:0008006" key="5">
    <source>
        <dbReference type="Google" id="ProtNLM"/>
    </source>
</evidence>
<keyword evidence="2" id="KW-0472">Membrane</keyword>
<organism evidence="3 4">
    <name type="scientific">Moheibacter sediminis</name>
    <dbReference type="NCBI Taxonomy" id="1434700"/>
    <lineage>
        <taxon>Bacteria</taxon>
        <taxon>Pseudomonadati</taxon>
        <taxon>Bacteroidota</taxon>
        <taxon>Flavobacteriia</taxon>
        <taxon>Flavobacteriales</taxon>
        <taxon>Weeksellaceae</taxon>
        <taxon>Moheibacter</taxon>
    </lineage>
</organism>
<sequence length="213" mass="24247">MKTNKYLLFPIILLLTSCYIYKPYSEKEIVETIKKNNTSPAEQKSIRTERSSDVAAQKTKEQQGTPQISLEDTEPQKVLEKDQQPSKSDEKSNMGFSRSDGSSDDKSKRNTNKGIVKAEDTKSTEAGIKSKLLPNKYYKITALDHQYKIQVDKWEGDTLVSHKIRKPGKVYRHHMNDIQEESILERRFSKPFSDLFTIGAYASGAAIVLLLIL</sequence>
<evidence type="ECO:0000313" key="3">
    <source>
        <dbReference type="EMBL" id="SMC46423.1"/>
    </source>
</evidence>
<gene>
    <name evidence="3" type="ORF">SAMN06296427_102408</name>
</gene>
<dbReference type="EMBL" id="FWXS01000002">
    <property type="protein sequence ID" value="SMC46423.1"/>
    <property type="molecule type" value="Genomic_DNA"/>
</dbReference>